<evidence type="ECO:0000256" key="1">
    <source>
        <dbReference type="PROSITE-ProRule" id="PRU00169"/>
    </source>
</evidence>
<evidence type="ECO:0000313" key="4">
    <source>
        <dbReference type="Proteomes" id="UP000629371"/>
    </source>
</evidence>
<evidence type="ECO:0000313" key="3">
    <source>
        <dbReference type="EMBL" id="MBL1088323.1"/>
    </source>
</evidence>
<dbReference type="SUPFAM" id="SSF52172">
    <property type="entry name" value="CheY-like"/>
    <property type="match status" value="1"/>
</dbReference>
<comment type="caution">
    <text evidence="3">The sequence shown here is derived from an EMBL/GenBank/DDBJ whole genome shotgun (WGS) entry which is preliminary data.</text>
</comment>
<dbReference type="InterPro" id="IPR011006">
    <property type="entry name" value="CheY-like_superfamily"/>
</dbReference>
<gene>
    <name evidence="3" type="ORF">JK360_02770</name>
</gene>
<organism evidence="3 4">
    <name type="scientific">Streptomyces siderophoricus</name>
    <dbReference type="NCBI Taxonomy" id="2802281"/>
    <lineage>
        <taxon>Bacteria</taxon>
        <taxon>Bacillati</taxon>
        <taxon>Actinomycetota</taxon>
        <taxon>Actinomycetes</taxon>
        <taxon>Kitasatosporales</taxon>
        <taxon>Streptomycetaceae</taxon>
        <taxon>Streptomyces</taxon>
    </lineage>
</organism>
<dbReference type="InterPro" id="IPR001789">
    <property type="entry name" value="Sig_transdc_resp-reg_receiver"/>
</dbReference>
<accession>A0ABS1MJS3</accession>
<reference evidence="3 4" key="1">
    <citation type="submission" date="2021-01" db="EMBL/GenBank/DDBJ databases">
        <title>WGS of actinomycetes isolated from Thailand.</title>
        <authorList>
            <person name="Thawai C."/>
        </authorList>
    </citation>
    <scope>NUCLEOTIDE SEQUENCE [LARGE SCALE GENOMIC DNA]</scope>
    <source>
        <strain evidence="3 4">CH9-7</strain>
    </source>
</reference>
<dbReference type="Gene3D" id="3.40.50.2300">
    <property type="match status" value="1"/>
</dbReference>
<evidence type="ECO:0000259" key="2">
    <source>
        <dbReference type="PROSITE" id="PS50110"/>
    </source>
</evidence>
<dbReference type="EMBL" id="JAERRI010000001">
    <property type="protein sequence ID" value="MBL1088323.1"/>
    <property type="molecule type" value="Genomic_DNA"/>
</dbReference>
<proteinExistence type="predicted"/>
<comment type="caution">
    <text evidence="1">Lacks conserved residue(s) required for the propagation of feature annotation.</text>
</comment>
<dbReference type="Proteomes" id="UP000629371">
    <property type="component" value="Unassembled WGS sequence"/>
</dbReference>
<feature type="domain" description="Response regulatory" evidence="2">
    <location>
        <begin position="92"/>
        <end position="214"/>
    </location>
</feature>
<protein>
    <submittedName>
        <fullName evidence="3">Response regulator</fullName>
    </submittedName>
</protein>
<dbReference type="CDD" id="cd00156">
    <property type="entry name" value="REC"/>
    <property type="match status" value="1"/>
</dbReference>
<dbReference type="PROSITE" id="PS50110">
    <property type="entry name" value="RESPONSE_REGULATORY"/>
    <property type="match status" value="1"/>
</dbReference>
<dbReference type="RefSeq" id="WP_201801467.1">
    <property type="nucleotide sequence ID" value="NZ_JAERRI010000001.1"/>
</dbReference>
<sequence length="221" mass="23813">MKTFADLLSALSTLAWPLLAGLVIWRLFPTIKKIIDSRGFTVKVGSAELTVQEVSEKVLKTTADIQGKLASVSASPEYAGLESRSVLGPLRRVLWVDDHPSNNAFEAAQLQALGVDVVQVESTDKGIDAMSASAPPFDAVISNMARKEDGSLHPDAGRELAREIRARGYDVPVFIYASGQTLAKRAEILAAGVNEITTSSTDLFTLLRKVGEFPHEYATGQ</sequence>
<name>A0ABS1MJS3_9ACTN</name>
<keyword evidence="4" id="KW-1185">Reference proteome</keyword>